<gene>
    <name evidence="1" type="ORF">F3F73_23545</name>
</gene>
<name>A0A7J4XBW0_9BACE</name>
<proteinExistence type="predicted"/>
<accession>A0A7J4XBW0</accession>
<reference evidence="1 2" key="1">
    <citation type="journal article" date="2019" name="Nat. Med.">
        <title>A library of human gut bacterial isolates paired with longitudinal multiomics data enables mechanistic microbiome research.</title>
        <authorList>
            <person name="Poyet M."/>
            <person name="Groussin M."/>
            <person name="Gibbons S.M."/>
            <person name="Avila-Pacheco J."/>
            <person name="Jiang X."/>
            <person name="Kearney S.M."/>
            <person name="Perrotta A.R."/>
            <person name="Berdy B."/>
            <person name="Zhao S."/>
            <person name="Lieberman T.D."/>
            <person name="Swanson P.K."/>
            <person name="Smith M."/>
            <person name="Roesemann S."/>
            <person name="Alexander J.E."/>
            <person name="Rich S.A."/>
            <person name="Livny J."/>
            <person name="Vlamakis H."/>
            <person name="Clish C."/>
            <person name="Bullock K."/>
            <person name="Deik A."/>
            <person name="Scott J."/>
            <person name="Pierce K.A."/>
            <person name="Xavier R.J."/>
            <person name="Alm E.J."/>
        </authorList>
    </citation>
    <scope>NUCLEOTIDE SEQUENCE [LARGE SCALE GENOMIC DNA]</scope>
    <source>
        <strain evidence="1 2">BIOML-A10</strain>
    </source>
</reference>
<dbReference type="EMBL" id="VWMK01000052">
    <property type="protein sequence ID" value="KAA3756231.1"/>
    <property type="molecule type" value="Genomic_DNA"/>
</dbReference>
<dbReference type="Proteomes" id="UP000422221">
    <property type="component" value="Unassembled WGS sequence"/>
</dbReference>
<dbReference type="AlphaFoldDB" id="A0A7J4XBW0"/>
<dbReference type="RefSeq" id="WP_129648229.1">
    <property type="nucleotide sequence ID" value="NZ_CP083674.1"/>
</dbReference>
<evidence type="ECO:0000313" key="1">
    <source>
        <dbReference type="EMBL" id="KAA3756231.1"/>
    </source>
</evidence>
<sequence length="149" mass="17331">MEGQVVNILIPLKSLSIFVLGTNVEDYLHLGYDYISKEEMQVYSDTYTFPDFGISLSTDEKTDKLIYGIETDVSCVYKNHELINMLYDDFLTLVNLLPDDVSDIYIHGTKKNGRIYKVYYFDSLGLTFFVWRGRIRSINVSNYDIFVND</sequence>
<evidence type="ECO:0000313" key="2">
    <source>
        <dbReference type="Proteomes" id="UP000422221"/>
    </source>
</evidence>
<organism evidence="1 2">
    <name type="scientific">Bacteroides salyersiae</name>
    <dbReference type="NCBI Taxonomy" id="291644"/>
    <lineage>
        <taxon>Bacteria</taxon>
        <taxon>Pseudomonadati</taxon>
        <taxon>Bacteroidota</taxon>
        <taxon>Bacteroidia</taxon>
        <taxon>Bacteroidales</taxon>
        <taxon>Bacteroidaceae</taxon>
        <taxon>Bacteroides</taxon>
    </lineage>
</organism>
<protein>
    <submittedName>
        <fullName evidence="1">Uncharacterized protein</fullName>
    </submittedName>
</protein>
<comment type="caution">
    <text evidence="1">The sequence shown here is derived from an EMBL/GenBank/DDBJ whole genome shotgun (WGS) entry which is preliminary data.</text>
</comment>